<feature type="coiled-coil region" evidence="1">
    <location>
        <begin position="32"/>
        <end position="120"/>
    </location>
</feature>
<sequence length="652" mass="74060">MVVINQMLEPEESEVPAHKEHRAAEDFMDLRLEEELGRLMSAKEAVDNENKELKKRFERLQASYDENQKLLSELQDQYVEPANSGGYGAGGNNRMLETQLDSLQDEVRKLEDIITDKENIIRTNDSTISSLNRKIDDILPKAEMATKWKDELDEAKHMVEKLRKSHNVAEKYRKKLEGMTDLERQVKLLEEQLAKANKSLRENDESSKQLPGQKKLVDQYKKQMEKMESENAALLLEKHKLEIDNEMLRDKVSGVETQISRDMEQIQTLEEKIRDLESGVMRKDSDDNLGGGDLDSELTFTTRTKTDLKLQVQRLQKEIAQLKADGGPGADLVMVKSLLDDSQKAREKLEKDYLQAHGEKLILESQLTALKSGVSVEGSEVLLKLRESVVSNDSEISKLRKQVAELEADLSVTKRALVTAQSDLSMIGKDEAEQLEILKAANSEEVVALRQEFEDLQKKAKSLEADLEQHKSLLNTALLEKDEVSKKLAIHQDGVIEAERTIAELKSTLAALEGNAEGRDGALEKRVIQLQNKLEDQREKMVKSREHIKKQNAIIKELKDSSENGASVSPDDDERLKDKEDQIQRLEQRLKDQYETLNGELKLVTSAWWDLATRMQLNPVAVQRKIEPQNSWLNKQRIAVTRNAGKMGGSGQ</sequence>
<dbReference type="Pfam" id="PF05622">
    <property type="entry name" value="HOOK"/>
    <property type="match status" value="1"/>
</dbReference>
<accession>A0A3N4IJ54</accession>
<dbReference type="AlphaFoldDB" id="A0A3N4IJ54"/>
<feature type="domain" description="Hook C-terminal" evidence="3">
    <location>
        <begin position="32"/>
        <end position="418"/>
    </location>
</feature>
<dbReference type="GO" id="GO:0051959">
    <property type="term" value="F:dynein light intermediate chain binding"/>
    <property type="evidence" value="ECO:0007669"/>
    <property type="project" value="TreeGrafter"/>
</dbReference>
<evidence type="ECO:0000313" key="5">
    <source>
        <dbReference type="Proteomes" id="UP000275078"/>
    </source>
</evidence>
<dbReference type="GO" id="GO:0005815">
    <property type="term" value="C:microtubule organizing center"/>
    <property type="evidence" value="ECO:0007669"/>
    <property type="project" value="TreeGrafter"/>
</dbReference>
<dbReference type="GO" id="GO:0005737">
    <property type="term" value="C:cytoplasm"/>
    <property type="evidence" value="ECO:0007669"/>
    <property type="project" value="TreeGrafter"/>
</dbReference>
<reference evidence="4 5" key="1">
    <citation type="journal article" date="2018" name="Nat. Ecol. Evol.">
        <title>Pezizomycetes genomes reveal the molecular basis of ectomycorrhizal truffle lifestyle.</title>
        <authorList>
            <person name="Murat C."/>
            <person name="Payen T."/>
            <person name="Noel B."/>
            <person name="Kuo A."/>
            <person name="Morin E."/>
            <person name="Chen J."/>
            <person name="Kohler A."/>
            <person name="Krizsan K."/>
            <person name="Balestrini R."/>
            <person name="Da Silva C."/>
            <person name="Montanini B."/>
            <person name="Hainaut M."/>
            <person name="Levati E."/>
            <person name="Barry K.W."/>
            <person name="Belfiori B."/>
            <person name="Cichocki N."/>
            <person name="Clum A."/>
            <person name="Dockter R.B."/>
            <person name="Fauchery L."/>
            <person name="Guy J."/>
            <person name="Iotti M."/>
            <person name="Le Tacon F."/>
            <person name="Lindquist E.A."/>
            <person name="Lipzen A."/>
            <person name="Malagnac F."/>
            <person name="Mello A."/>
            <person name="Molinier V."/>
            <person name="Miyauchi S."/>
            <person name="Poulain J."/>
            <person name="Riccioni C."/>
            <person name="Rubini A."/>
            <person name="Sitrit Y."/>
            <person name="Splivallo R."/>
            <person name="Traeger S."/>
            <person name="Wang M."/>
            <person name="Zifcakova L."/>
            <person name="Wipf D."/>
            <person name="Zambonelli A."/>
            <person name="Paolocci F."/>
            <person name="Nowrousian M."/>
            <person name="Ottonello S."/>
            <person name="Baldrian P."/>
            <person name="Spatafora J.W."/>
            <person name="Henrissat B."/>
            <person name="Nagy L.G."/>
            <person name="Aury J.M."/>
            <person name="Wincker P."/>
            <person name="Grigoriev I.V."/>
            <person name="Bonfante P."/>
            <person name="Martin F.M."/>
        </authorList>
    </citation>
    <scope>NUCLEOTIDE SEQUENCE [LARGE SCALE GENOMIC DNA]</scope>
    <source>
        <strain evidence="4 5">RN42</strain>
    </source>
</reference>
<keyword evidence="5" id="KW-1185">Reference proteome</keyword>
<dbReference type="EMBL" id="ML119657">
    <property type="protein sequence ID" value="RPA84738.1"/>
    <property type="molecule type" value="Genomic_DNA"/>
</dbReference>
<proteinExistence type="predicted"/>
<evidence type="ECO:0000256" key="1">
    <source>
        <dbReference type="SAM" id="Coils"/>
    </source>
</evidence>
<dbReference type="GO" id="GO:0008017">
    <property type="term" value="F:microtubule binding"/>
    <property type="evidence" value="ECO:0007669"/>
    <property type="project" value="InterPro"/>
</dbReference>
<protein>
    <recommendedName>
        <fullName evidence="3">Hook C-terminal domain-containing protein</fullName>
    </recommendedName>
</protein>
<feature type="coiled-coil region" evidence="1">
    <location>
        <begin position="145"/>
        <end position="359"/>
    </location>
</feature>
<dbReference type="PANTHER" id="PTHR18947">
    <property type="entry name" value="HOOK PROTEINS"/>
    <property type="match status" value="1"/>
</dbReference>
<dbReference type="PANTHER" id="PTHR18947:SF28">
    <property type="entry name" value="GIRDIN, ISOFORM A"/>
    <property type="match status" value="1"/>
</dbReference>
<name>A0A3N4IJ54_ASCIM</name>
<feature type="coiled-coil region" evidence="1">
    <location>
        <begin position="389"/>
        <end position="600"/>
    </location>
</feature>
<evidence type="ECO:0000313" key="4">
    <source>
        <dbReference type="EMBL" id="RPA84738.1"/>
    </source>
</evidence>
<dbReference type="OrthoDB" id="2129491at2759"/>
<dbReference type="Gene3D" id="1.20.5.1160">
    <property type="entry name" value="Vasodilator-stimulated phosphoprotein"/>
    <property type="match status" value="1"/>
</dbReference>
<dbReference type="GO" id="GO:0031122">
    <property type="term" value="P:cytoplasmic microtubule organization"/>
    <property type="evidence" value="ECO:0007669"/>
    <property type="project" value="InterPro"/>
</dbReference>
<evidence type="ECO:0000256" key="2">
    <source>
        <dbReference type="SAM" id="MobiDB-lite"/>
    </source>
</evidence>
<feature type="region of interest" description="Disordered" evidence="2">
    <location>
        <begin position="1"/>
        <end position="20"/>
    </location>
</feature>
<evidence type="ECO:0000259" key="3">
    <source>
        <dbReference type="Pfam" id="PF05622"/>
    </source>
</evidence>
<organism evidence="4 5">
    <name type="scientific">Ascobolus immersus RN42</name>
    <dbReference type="NCBI Taxonomy" id="1160509"/>
    <lineage>
        <taxon>Eukaryota</taxon>
        <taxon>Fungi</taxon>
        <taxon>Dikarya</taxon>
        <taxon>Ascomycota</taxon>
        <taxon>Pezizomycotina</taxon>
        <taxon>Pezizomycetes</taxon>
        <taxon>Pezizales</taxon>
        <taxon>Ascobolaceae</taxon>
        <taxon>Ascobolus</taxon>
    </lineage>
</organism>
<dbReference type="GO" id="GO:0030705">
    <property type="term" value="P:cytoskeleton-dependent intracellular transport"/>
    <property type="evidence" value="ECO:0007669"/>
    <property type="project" value="TreeGrafter"/>
</dbReference>
<dbReference type="Proteomes" id="UP000275078">
    <property type="component" value="Unassembled WGS sequence"/>
</dbReference>
<gene>
    <name evidence="4" type="ORF">BJ508DRAFT_26340</name>
</gene>
<keyword evidence="1" id="KW-0175">Coiled coil</keyword>
<dbReference type="STRING" id="1160509.A0A3N4IJ54"/>
<dbReference type="InterPro" id="IPR008636">
    <property type="entry name" value="Hook_C"/>
</dbReference>